<gene>
    <name evidence="1" type="ORF">GM51_3010</name>
</gene>
<dbReference type="InterPro" id="IPR036188">
    <property type="entry name" value="FAD/NAD-bd_sf"/>
</dbReference>
<organism evidence="1">
    <name type="scientific">freshwater metagenome</name>
    <dbReference type="NCBI Taxonomy" id="449393"/>
    <lineage>
        <taxon>unclassified sequences</taxon>
        <taxon>metagenomes</taxon>
        <taxon>ecological metagenomes</taxon>
    </lineage>
</organism>
<evidence type="ECO:0000313" key="1">
    <source>
        <dbReference type="EMBL" id="KGA21264.1"/>
    </source>
</evidence>
<proteinExistence type="predicted"/>
<dbReference type="EMBL" id="JNSL01000010">
    <property type="protein sequence ID" value="KGA21264.1"/>
    <property type="molecule type" value="Genomic_DNA"/>
</dbReference>
<reference evidence="1" key="1">
    <citation type="submission" date="2014-06" db="EMBL/GenBank/DDBJ databases">
        <title>Key roles for freshwater Actinobacteria revealed by deep metagenomic sequencing.</title>
        <authorList>
            <person name="Ghai R."/>
            <person name="Mizuno C.M."/>
            <person name="Picazo A."/>
            <person name="Camacho A."/>
            <person name="Rodriguez-Valera F."/>
        </authorList>
    </citation>
    <scope>NUCLEOTIDE SEQUENCE</scope>
</reference>
<dbReference type="PANTHER" id="PTHR10668:SF103">
    <property type="entry name" value="PYRIDINE NUCLEOTIDE-DISULFIDE OXIDOREDUCTASE DOMAIN-CONTAINING PROTEIN 2"/>
    <property type="match status" value="1"/>
</dbReference>
<dbReference type="Gene3D" id="3.50.50.60">
    <property type="entry name" value="FAD/NAD(P)-binding domain"/>
    <property type="match status" value="1"/>
</dbReference>
<protein>
    <submittedName>
        <fullName evidence="1">Uncharacterized protein</fullName>
    </submittedName>
</protein>
<name>A0A094QG39_9ZZZZ</name>
<sequence>MFPTVLSPLMTRSEAKAKLVDLAGSDQIWNEFIEKPVGEVIEKSFESDLVRGVVLTDGMIGTFGSNLDPNLDVNKCFLYHVIGNETGEWNIPIGGMGQVSDGLRKAALAAGATLMADCDVRAIATDGTVSYTVHSPGSADEVLEAEHIKAKYVLANVSPVELEKLTGIKDVVPTATKADGAQVKVNLLLRRLPKLKDESLDPAAAFGGTFHINESFAQLQTAFEQASRGEIPNPLPCEIYCHSLTDPTILSKELQEQGAQTLTVFALHTPHSLLTGKNNNEMRELLTRAVLDSLNSVLAEPIEDLLMLDENGKPCIETKTTQDLQDALRLPGGNIFHGALEWPFVEDGDDLSSPAKRWGVATKQENLLVCGSGARRGGAVSGIAGHNAAMAVLEQLG</sequence>
<dbReference type="GO" id="GO:0005829">
    <property type="term" value="C:cytosol"/>
    <property type="evidence" value="ECO:0007669"/>
    <property type="project" value="TreeGrafter"/>
</dbReference>
<dbReference type="PANTHER" id="PTHR10668">
    <property type="entry name" value="PHYTOENE DEHYDROGENASE"/>
    <property type="match status" value="1"/>
</dbReference>
<dbReference type="AlphaFoldDB" id="A0A094QG39"/>
<comment type="caution">
    <text evidence="1">The sequence shown here is derived from an EMBL/GenBank/DDBJ whole genome shotgun (WGS) entry which is preliminary data.</text>
</comment>
<accession>A0A094QG39</accession>
<dbReference type="SUPFAM" id="SSF51905">
    <property type="entry name" value="FAD/NAD(P)-binding domain"/>
    <property type="match status" value="1"/>
</dbReference>